<organism evidence="1 2">
    <name type="scientific">Pandoravirus inopinatum</name>
    <dbReference type="NCBI Taxonomy" id="1605721"/>
    <lineage>
        <taxon>Viruses</taxon>
        <taxon>Pandoravirus</taxon>
    </lineage>
</organism>
<evidence type="ECO:0000313" key="2">
    <source>
        <dbReference type="Proteomes" id="UP000202511"/>
    </source>
</evidence>
<protein>
    <submittedName>
        <fullName evidence="1">Serine/threonine kinase motif-containing protein</fullName>
    </submittedName>
</protein>
<keyword evidence="1" id="KW-0418">Kinase</keyword>
<sequence length="154" mass="15451">MAADVAFRAEVLNGSATTLGVASIVYPLESSAPARILVAGDRVAAAVKATVYSVGVDAIEAALAARNPSLADLRDANGNRVSPTADALALATADFVLGDFVARSPARRAAVYSPMAPSSSSSSSPSSIVILSTAVVIALCQGPMRPSPLPACPQ</sequence>
<reference evidence="1 2" key="1">
    <citation type="journal article" date="2015" name="Parasitol. Res.">
        <title>Viruses in close associations with free-living amoebae.</title>
        <authorList>
            <person name="Scheid P."/>
        </authorList>
    </citation>
    <scope>NUCLEOTIDE SEQUENCE [LARGE SCALE GENOMIC DNA]</scope>
    <source>
        <strain evidence="1">KlaHel</strain>
    </source>
</reference>
<dbReference type="GeneID" id="23462190"/>
<accession>A0A0B5IX26</accession>
<proteinExistence type="predicted"/>
<name>A0A0B5IX26_9VIRU</name>
<dbReference type="Proteomes" id="UP000202511">
    <property type="component" value="Segment"/>
</dbReference>
<dbReference type="EMBL" id="KP136319">
    <property type="protein sequence ID" value="AJF97273.1"/>
    <property type="molecule type" value="Genomic_DNA"/>
</dbReference>
<dbReference type="KEGG" id="vg:23462190"/>
<dbReference type="GO" id="GO:0016301">
    <property type="term" value="F:kinase activity"/>
    <property type="evidence" value="ECO:0007669"/>
    <property type="project" value="UniProtKB-KW"/>
</dbReference>
<evidence type="ECO:0000313" key="1">
    <source>
        <dbReference type="EMBL" id="AJF97273.1"/>
    </source>
</evidence>
<dbReference type="RefSeq" id="YP_009119508.1">
    <property type="nucleotide sequence ID" value="NC_026440.1"/>
</dbReference>
<keyword evidence="1" id="KW-0808">Transferase</keyword>
<dbReference type="Gene3D" id="3.40.190.10">
    <property type="entry name" value="Periplasmic binding protein-like II"/>
    <property type="match status" value="1"/>
</dbReference>